<dbReference type="Proteomes" id="UP001165287">
    <property type="component" value="Unassembled WGS sequence"/>
</dbReference>
<reference evidence="3" key="1">
    <citation type="submission" date="2024-05" db="EMBL/GenBank/DDBJ databases">
        <title>Metabacillus sp. nov., isolated from the rhizosphere soil of tomato plants.</title>
        <authorList>
            <person name="Ma R."/>
        </authorList>
    </citation>
    <scope>NUCLEOTIDE SEQUENCE</scope>
    <source>
        <strain evidence="3">DBTR6</strain>
    </source>
</reference>
<evidence type="ECO:0000313" key="4">
    <source>
        <dbReference type="Proteomes" id="UP001165287"/>
    </source>
</evidence>
<feature type="domain" description="YtkA-like" evidence="2">
    <location>
        <begin position="38"/>
        <end position="113"/>
    </location>
</feature>
<organism evidence="3 4">
    <name type="scientific">Metabacillus rhizolycopersici</name>
    <dbReference type="NCBI Taxonomy" id="2875709"/>
    <lineage>
        <taxon>Bacteria</taxon>
        <taxon>Bacillati</taxon>
        <taxon>Bacillota</taxon>
        <taxon>Bacilli</taxon>
        <taxon>Bacillales</taxon>
        <taxon>Bacillaceae</taxon>
        <taxon>Metabacillus</taxon>
    </lineage>
</organism>
<accession>A0ABS7UTI6</accession>
<protein>
    <submittedName>
        <fullName evidence="3">FixH family protein</fullName>
    </submittedName>
</protein>
<keyword evidence="4" id="KW-1185">Reference proteome</keyword>
<feature type="compositionally biased region" description="Basic and acidic residues" evidence="1">
    <location>
        <begin position="138"/>
        <end position="158"/>
    </location>
</feature>
<evidence type="ECO:0000259" key="2">
    <source>
        <dbReference type="Pfam" id="PF13115"/>
    </source>
</evidence>
<evidence type="ECO:0000313" key="3">
    <source>
        <dbReference type="EMBL" id="MBZ5751573.1"/>
    </source>
</evidence>
<feature type="region of interest" description="Disordered" evidence="1">
    <location>
        <begin position="134"/>
        <end position="158"/>
    </location>
</feature>
<comment type="caution">
    <text evidence="3">The sequence shown here is derived from an EMBL/GenBank/DDBJ whole genome shotgun (WGS) entry which is preliminary data.</text>
</comment>
<proteinExistence type="predicted"/>
<dbReference type="RefSeq" id="WP_224139901.1">
    <property type="nucleotide sequence ID" value="NZ_JAIQUM010000035.1"/>
</dbReference>
<dbReference type="EMBL" id="JAIQUM010000035">
    <property type="protein sequence ID" value="MBZ5751573.1"/>
    <property type="molecule type" value="Genomic_DNA"/>
</dbReference>
<feature type="domain" description="YtkA-like" evidence="2">
    <location>
        <begin position="160"/>
        <end position="238"/>
    </location>
</feature>
<dbReference type="InterPro" id="IPR032693">
    <property type="entry name" value="YtkA-like_dom"/>
</dbReference>
<dbReference type="PROSITE" id="PS51257">
    <property type="entry name" value="PROKAR_LIPOPROTEIN"/>
    <property type="match status" value="1"/>
</dbReference>
<evidence type="ECO:0000256" key="1">
    <source>
        <dbReference type="SAM" id="MobiDB-lite"/>
    </source>
</evidence>
<name>A0ABS7UTI6_9BACI</name>
<sequence>MKNKMVAYSFLIFMFILSGCQESNNQIGPQTTEEEVKAPRVEIMAEDHVNKNEDVQIAAHVYYGEELVDDAEVTFEIKLGEESEEVEAKLVDTGTYKIDYSFKEDGTYQVIAHTDVKSYHTMPKMEILVGEADSGATVREEHDGEHGHANHAEGDHHSSSVNITLGELTGIQAKTKVQLTATVQENNQPFSQAMVRFEIWKDGEEHHHYIDAAESTAKGTYISDYQFEEEGMYKIVVHVEREEVHDHIETSIDVQ</sequence>
<dbReference type="Pfam" id="PF13115">
    <property type="entry name" value="YtkA"/>
    <property type="match status" value="2"/>
</dbReference>
<gene>
    <name evidence="3" type="ORF">K9V48_15265</name>
</gene>